<comment type="caution">
    <text evidence="5">The sequence shown here is derived from an EMBL/GenBank/DDBJ whole genome shotgun (WGS) entry which is preliminary data.</text>
</comment>
<proteinExistence type="predicted"/>
<protein>
    <recommendedName>
        <fullName evidence="4">Non-haem dioxygenase N-terminal domain-containing protein</fullName>
    </recommendedName>
</protein>
<keyword evidence="6" id="KW-1185">Reference proteome</keyword>
<gene>
    <name evidence="5" type="ORF">COLO4_37111</name>
</gene>
<feature type="domain" description="Non-haem dioxygenase N-terminal" evidence="4">
    <location>
        <begin position="7"/>
        <end position="98"/>
    </location>
</feature>
<sequence length="115" mass="12972">MSEALQVPIIDLSSTDLISNSNSIHQACMEHGFFYVVNHGVEEELIDKVFEHSKKFFSLPIEEKMNFALKNDRGYVPLYAGKADTTSSSAKDGLNLWPFEGTNPSNHRFGRMFQA</sequence>
<dbReference type="PANTHER" id="PTHR10209">
    <property type="entry name" value="OXIDOREDUCTASE, 2OG-FE II OXYGENASE FAMILY PROTEIN"/>
    <property type="match status" value="1"/>
</dbReference>
<dbReference type="InterPro" id="IPR027443">
    <property type="entry name" value="IPNS-like_sf"/>
</dbReference>
<evidence type="ECO:0000259" key="4">
    <source>
        <dbReference type="Pfam" id="PF14226"/>
    </source>
</evidence>
<dbReference type="Pfam" id="PF14226">
    <property type="entry name" value="DIOX_N"/>
    <property type="match status" value="1"/>
</dbReference>
<evidence type="ECO:0000256" key="2">
    <source>
        <dbReference type="ARBA" id="ARBA00023002"/>
    </source>
</evidence>
<evidence type="ECO:0000256" key="3">
    <source>
        <dbReference type="ARBA" id="ARBA00023004"/>
    </source>
</evidence>
<dbReference type="OrthoDB" id="288590at2759"/>
<keyword evidence="3" id="KW-0408">Iron</keyword>
<evidence type="ECO:0000313" key="6">
    <source>
        <dbReference type="Proteomes" id="UP000187203"/>
    </source>
</evidence>
<keyword evidence="2" id="KW-0560">Oxidoreductase</keyword>
<dbReference type="SUPFAM" id="SSF51197">
    <property type="entry name" value="Clavaminate synthase-like"/>
    <property type="match status" value="1"/>
</dbReference>
<dbReference type="PANTHER" id="PTHR10209:SF590">
    <property type="entry name" value="2-OXOGLUTARATE (2OG) AND FE(II)-DEPENDENT OXYGENASE SUPERFAMILY PROTEIN"/>
    <property type="match status" value="1"/>
</dbReference>
<keyword evidence="1" id="KW-0479">Metal-binding</keyword>
<dbReference type="EMBL" id="AWUE01023837">
    <property type="protein sequence ID" value="OMO52556.1"/>
    <property type="molecule type" value="Genomic_DNA"/>
</dbReference>
<dbReference type="STRING" id="93759.A0A1R3G3A2"/>
<name>A0A1R3G3A2_9ROSI</name>
<evidence type="ECO:0000256" key="1">
    <source>
        <dbReference type="ARBA" id="ARBA00022723"/>
    </source>
</evidence>
<dbReference type="GO" id="GO:0046872">
    <property type="term" value="F:metal ion binding"/>
    <property type="evidence" value="ECO:0007669"/>
    <property type="project" value="UniProtKB-KW"/>
</dbReference>
<dbReference type="GO" id="GO:0016491">
    <property type="term" value="F:oxidoreductase activity"/>
    <property type="evidence" value="ECO:0007669"/>
    <property type="project" value="UniProtKB-KW"/>
</dbReference>
<dbReference type="Gene3D" id="2.60.120.330">
    <property type="entry name" value="B-lactam Antibiotic, Isopenicillin N Synthase, Chain"/>
    <property type="match status" value="1"/>
</dbReference>
<evidence type="ECO:0000313" key="5">
    <source>
        <dbReference type="EMBL" id="OMO52556.1"/>
    </source>
</evidence>
<dbReference type="InterPro" id="IPR026992">
    <property type="entry name" value="DIOX_N"/>
</dbReference>
<reference evidence="6" key="1">
    <citation type="submission" date="2013-09" db="EMBL/GenBank/DDBJ databases">
        <title>Corchorus olitorius genome sequencing.</title>
        <authorList>
            <person name="Alam M."/>
            <person name="Haque M.S."/>
            <person name="Islam M.S."/>
            <person name="Emdad E.M."/>
            <person name="Islam M.M."/>
            <person name="Ahmed B."/>
            <person name="Halim A."/>
            <person name="Hossen Q.M.M."/>
            <person name="Hossain M.Z."/>
            <person name="Ahmed R."/>
            <person name="Khan M.M."/>
            <person name="Islam R."/>
            <person name="Rashid M.M."/>
            <person name="Khan S.A."/>
            <person name="Rahman M.S."/>
            <person name="Alam M."/>
            <person name="Yahiya A.S."/>
            <person name="Khan M.S."/>
            <person name="Azam M.S."/>
            <person name="Haque T."/>
            <person name="Lashkar M.Z.H."/>
            <person name="Akhand A.I."/>
            <person name="Morshed G."/>
            <person name="Roy S."/>
            <person name="Uddin K.S."/>
            <person name="Rabeya T."/>
            <person name="Hossain A.S."/>
            <person name="Chowdhury A."/>
            <person name="Snigdha A.R."/>
            <person name="Mortoza M.S."/>
            <person name="Matin S.A."/>
            <person name="Hoque S.M.E."/>
            <person name="Islam M.K."/>
            <person name="Roy D.K."/>
            <person name="Haider R."/>
            <person name="Moosa M.M."/>
            <person name="Elias S.M."/>
            <person name="Hasan A.M."/>
            <person name="Jahan S."/>
            <person name="Shafiuddin M."/>
            <person name="Mahmood N."/>
            <person name="Shommy N.S."/>
        </authorList>
    </citation>
    <scope>NUCLEOTIDE SEQUENCE [LARGE SCALE GENOMIC DNA]</scope>
    <source>
        <strain evidence="6">cv. O-4</strain>
    </source>
</reference>
<dbReference type="Proteomes" id="UP000187203">
    <property type="component" value="Unassembled WGS sequence"/>
</dbReference>
<organism evidence="5 6">
    <name type="scientific">Corchorus olitorius</name>
    <dbReference type="NCBI Taxonomy" id="93759"/>
    <lineage>
        <taxon>Eukaryota</taxon>
        <taxon>Viridiplantae</taxon>
        <taxon>Streptophyta</taxon>
        <taxon>Embryophyta</taxon>
        <taxon>Tracheophyta</taxon>
        <taxon>Spermatophyta</taxon>
        <taxon>Magnoliopsida</taxon>
        <taxon>eudicotyledons</taxon>
        <taxon>Gunneridae</taxon>
        <taxon>Pentapetalae</taxon>
        <taxon>rosids</taxon>
        <taxon>malvids</taxon>
        <taxon>Malvales</taxon>
        <taxon>Malvaceae</taxon>
        <taxon>Grewioideae</taxon>
        <taxon>Apeibeae</taxon>
        <taxon>Corchorus</taxon>
    </lineage>
</organism>
<accession>A0A1R3G3A2</accession>
<dbReference type="AlphaFoldDB" id="A0A1R3G3A2"/>